<sequence>MPLPKAVLISLSLVPVVVPAVYLAVVQVLVSRQIATSGTTKRVLTKKDKLLAQTSTATAENAAPPKSIPEHLLDDAAPYVVTCERVVSRPIPASALTDPILFDAAASDKQKTSYVLTSYLRGTMSAFAWTPQGLIMKSVVSDAAVRRTFSLNYIRGLTFVASDLACGAYQVTYRAGAEGNAALSRDRVELSIVPLADRPDLVVHGVIVTEIERTPTEVVFVNETWMWRHATDEKPTMIEGAVGRWLHSLVGGWMILKGTKKVTAPTRVKAE</sequence>
<dbReference type="OrthoDB" id="5599753at2759"/>
<dbReference type="OMA" id="WCERVEM"/>
<gene>
    <name evidence="1" type="ORF">F503_03456</name>
</gene>
<evidence type="ECO:0000313" key="1">
    <source>
        <dbReference type="EMBL" id="EPE07029.1"/>
    </source>
</evidence>
<dbReference type="AlphaFoldDB" id="S3C0F4"/>
<dbReference type="EMBL" id="KE148152">
    <property type="protein sequence ID" value="EPE07029.1"/>
    <property type="molecule type" value="Genomic_DNA"/>
</dbReference>
<protein>
    <submittedName>
        <fullName evidence="1">Uncharacterized protein</fullName>
    </submittedName>
</protein>
<name>S3C0F4_OPHP1</name>
<dbReference type="eggNOG" id="ENOG502S87B">
    <property type="taxonomic scope" value="Eukaryota"/>
</dbReference>
<dbReference type="VEuPathDB" id="FungiDB:F503_03456"/>
<dbReference type="Proteomes" id="UP000016923">
    <property type="component" value="Unassembled WGS sequence"/>
</dbReference>
<proteinExistence type="predicted"/>
<keyword evidence="2" id="KW-1185">Reference proteome</keyword>
<dbReference type="HOGENOM" id="CLU_080238_0_0_1"/>
<reference evidence="1 2" key="1">
    <citation type="journal article" date="2013" name="BMC Genomics">
        <title>The genome and transcriptome of the pine saprophyte Ophiostoma piceae, and a comparison with the bark beetle-associated pine pathogen Grosmannia clavigera.</title>
        <authorList>
            <person name="Haridas S."/>
            <person name="Wang Y."/>
            <person name="Lim L."/>
            <person name="Massoumi Alamouti S."/>
            <person name="Jackman S."/>
            <person name="Docking R."/>
            <person name="Robertson G."/>
            <person name="Birol I."/>
            <person name="Bohlmann J."/>
            <person name="Breuil C."/>
        </authorList>
    </citation>
    <scope>NUCLEOTIDE SEQUENCE [LARGE SCALE GENOMIC DNA]</scope>
    <source>
        <strain evidence="1 2">UAMH 11346</strain>
    </source>
</reference>
<organism evidence="1 2">
    <name type="scientific">Ophiostoma piceae (strain UAMH 11346)</name>
    <name type="common">Sap stain fungus</name>
    <dbReference type="NCBI Taxonomy" id="1262450"/>
    <lineage>
        <taxon>Eukaryota</taxon>
        <taxon>Fungi</taxon>
        <taxon>Dikarya</taxon>
        <taxon>Ascomycota</taxon>
        <taxon>Pezizomycotina</taxon>
        <taxon>Sordariomycetes</taxon>
        <taxon>Sordariomycetidae</taxon>
        <taxon>Ophiostomatales</taxon>
        <taxon>Ophiostomataceae</taxon>
        <taxon>Ophiostoma</taxon>
    </lineage>
</organism>
<accession>S3C0F4</accession>
<evidence type="ECO:0000313" key="2">
    <source>
        <dbReference type="Proteomes" id="UP000016923"/>
    </source>
</evidence>